<dbReference type="InterPro" id="IPR001173">
    <property type="entry name" value="Glyco_trans_2-like"/>
</dbReference>
<organism evidence="4 5">
    <name type="scientific">Sphingobacterium yanglingense</name>
    <dbReference type="NCBI Taxonomy" id="1437280"/>
    <lineage>
        <taxon>Bacteria</taxon>
        <taxon>Pseudomonadati</taxon>
        <taxon>Bacteroidota</taxon>
        <taxon>Sphingobacteriia</taxon>
        <taxon>Sphingobacteriales</taxon>
        <taxon>Sphingobacteriaceae</taxon>
        <taxon>Sphingobacterium</taxon>
    </lineage>
</organism>
<comment type="caution">
    <text evidence="4">The sequence shown here is derived from an EMBL/GenBank/DDBJ whole genome shotgun (WGS) entry which is preliminary data.</text>
</comment>
<dbReference type="InterPro" id="IPR029044">
    <property type="entry name" value="Nucleotide-diphossugar_trans"/>
</dbReference>
<dbReference type="InterPro" id="IPR027791">
    <property type="entry name" value="Galactosyl_T_C"/>
</dbReference>
<feature type="domain" description="Glycosyltransferase 2-like" evidence="2">
    <location>
        <begin position="5"/>
        <end position="131"/>
    </location>
</feature>
<proteinExistence type="predicted"/>
<evidence type="ECO:0000313" key="4">
    <source>
        <dbReference type="EMBL" id="TDQ76631.1"/>
    </source>
</evidence>
<accession>A0A4R6WL86</accession>
<dbReference type="RefSeq" id="WP_133585433.1">
    <property type="nucleotide sequence ID" value="NZ_SNYV01000015.1"/>
</dbReference>
<dbReference type="GO" id="GO:0016740">
    <property type="term" value="F:transferase activity"/>
    <property type="evidence" value="ECO:0007669"/>
    <property type="project" value="UniProtKB-KW"/>
</dbReference>
<evidence type="ECO:0000259" key="2">
    <source>
        <dbReference type="Pfam" id="PF00535"/>
    </source>
</evidence>
<dbReference type="EMBL" id="SNYV01000015">
    <property type="protein sequence ID" value="TDQ76631.1"/>
    <property type="molecule type" value="Genomic_DNA"/>
</dbReference>
<dbReference type="Proteomes" id="UP000295292">
    <property type="component" value="Unassembled WGS sequence"/>
</dbReference>
<name>A0A4R6WL86_9SPHI</name>
<keyword evidence="5" id="KW-1185">Reference proteome</keyword>
<evidence type="ECO:0000256" key="1">
    <source>
        <dbReference type="ARBA" id="ARBA00022679"/>
    </source>
</evidence>
<gene>
    <name evidence="4" type="ORF">CLV99_3224</name>
</gene>
<dbReference type="InterPro" id="IPR050834">
    <property type="entry name" value="Glycosyltransf_2"/>
</dbReference>
<keyword evidence="1 4" id="KW-0808">Transferase</keyword>
<dbReference type="PANTHER" id="PTHR43685:SF3">
    <property type="entry name" value="SLR2126 PROTEIN"/>
    <property type="match status" value="1"/>
</dbReference>
<dbReference type="Pfam" id="PF00535">
    <property type="entry name" value="Glycos_transf_2"/>
    <property type="match status" value="1"/>
</dbReference>
<dbReference type="Gene3D" id="3.90.550.10">
    <property type="entry name" value="Spore Coat Polysaccharide Biosynthesis Protein SpsA, Chain A"/>
    <property type="match status" value="1"/>
</dbReference>
<dbReference type="PANTHER" id="PTHR43685">
    <property type="entry name" value="GLYCOSYLTRANSFERASE"/>
    <property type="match status" value="1"/>
</dbReference>
<reference evidence="4 5" key="1">
    <citation type="submission" date="2019-03" db="EMBL/GenBank/DDBJ databases">
        <title>Genomic Encyclopedia of Archaeal and Bacterial Type Strains, Phase II (KMG-II): from individual species to whole genera.</title>
        <authorList>
            <person name="Goeker M."/>
        </authorList>
    </citation>
    <scope>NUCLEOTIDE SEQUENCE [LARGE SCALE GENOMIC DNA]</scope>
    <source>
        <strain evidence="4 5">DSM 28353</strain>
    </source>
</reference>
<evidence type="ECO:0000313" key="5">
    <source>
        <dbReference type="Proteomes" id="UP000295292"/>
    </source>
</evidence>
<dbReference type="OrthoDB" id="9801954at2"/>
<dbReference type="CDD" id="cd06420">
    <property type="entry name" value="GT2_Chondriotin_Pol_N"/>
    <property type="match status" value="1"/>
</dbReference>
<dbReference type="Pfam" id="PF02709">
    <property type="entry name" value="Glyco_transf_7C"/>
    <property type="match status" value="1"/>
</dbReference>
<dbReference type="AlphaFoldDB" id="A0A4R6WL86"/>
<sequence>MNTDLIITTYNRPDALEAVLVSVMNQTVLPCQVIVADDGSGPETKTLITRYQEIFPVPLVHSWRPDDGFRAAEARNRALSKVISKYVILIDGDMVLHRSFISDHLRHAEKGRFLQGGRVMMTEEMTKLVLAEPSQEFSPKLISSGLESRLEKRLTAFRSRVLAYFFSKELKNKDKVRSCNMSFFFDDARKVNGFNNDFVGWGREDSEFVERLLNSGVRGKLLRFVAIAYHLYHFEATRDSLPINDAILNKTKTNKLIYCKNGLSEFLCLLSMCLVNFVLNIAV</sequence>
<evidence type="ECO:0000259" key="3">
    <source>
        <dbReference type="Pfam" id="PF02709"/>
    </source>
</evidence>
<dbReference type="SUPFAM" id="SSF53448">
    <property type="entry name" value="Nucleotide-diphospho-sugar transferases"/>
    <property type="match status" value="1"/>
</dbReference>
<protein>
    <submittedName>
        <fullName evidence="4">Glycosyltransferase involved in cell wall biosynthesis</fullName>
    </submittedName>
</protein>
<feature type="domain" description="Galactosyltransferase C-terminal" evidence="3">
    <location>
        <begin position="174"/>
        <end position="233"/>
    </location>
</feature>